<dbReference type="InterPro" id="IPR051785">
    <property type="entry name" value="MMCE/EMCE_epimerase"/>
</dbReference>
<reference evidence="4" key="1">
    <citation type="submission" date="2016-10" db="EMBL/GenBank/DDBJ databases">
        <authorList>
            <person name="Varghese N."/>
            <person name="Submissions S."/>
        </authorList>
    </citation>
    <scope>NUCLEOTIDE SEQUENCE [LARGE SCALE GENOMIC DNA]</scope>
    <source>
        <strain evidence="4">DSM 44718</strain>
    </source>
</reference>
<name>A0A1H3R0U0_9ACTN</name>
<gene>
    <name evidence="3" type="ORF">SAMN05421684_3337</name>
</gene>
<dbReference type="Gene3D" id="3.10.180.10">
    <property type="entry name" value="2,3-Dihydroxybiphenyl 1,2-Dioxygenase, domain 1"/>
    <property type="match status" value="1"/>
</dbReference>
<dbReference type="RefSeq" id="WP_090792756.1">
    <property type="nucleotide sequence ID" value="NZ_BOND01000008.1"/>
</dbReference>
<keyword evidence="3" id="KW-0223">Dioxygenase</keyword>
<dbReference type="GO" id="GO:0046491">
    <property type="term" value="P:L-methylmalonyl-CoA metabolic process"/>
    <property type="evidence" value="ECO:0007669"/>
    <property type="project" value="TreeGrafter"/>
</dbReference>
<dbReference type="AlphaFoldDB" id="A0A1H3R0U0"/>
<dbReference type="SUPFAM" id="SSF54593">
    <property type="entry name" value="Glyoxalase/Bleomycin resistance protein/Dihydroxybiphenyl dioxygenase"/>
    <property type="match status" value="1"/>
</dbReference>
<sequence length="138" mass="15281">MKLSHCFVLVDDQEQTLAFYRDVLGLEVRNDVDMTDWGMPWRWLTVGPPGQPAIEIGLDAISSKAPVDQPALRELMAKGALSALIFDIADCDAAFEKIRSSGAEVLQEPIDQPYGVRDCAFRDPSGNMVRFSQRRGPA</sequence>
<protein>
    <submittedName>
        <fullName evidence="3">Catechol 2,3-dioxygenase</fullName>
    </submittedName>
</protein>
<dbReference type="InterPro" id="IPR004360">
    <property type="entry name" value="Glyas_Fos-R_dOase_dom"/>
</dbReference>
<keyword evidence="3" id="KW-0560">Oxidoreductase</keyword>
<proteinExistence type="predicted"/>
<dbReference type="Proteomes" id="UP000199632">
    <property type="component" value="Unassembled WGS sequence"/>
</dbReference>
<keyword evidence="1" id="KW-0479">Metal-binding</keyword>
<dbReference type="PANTHER" id="PTHR43048">
    <property type="entry name" value="METHYLMALONYL-COA EPIMERASE"/>
    <property type="match status" value="1"/>
</dbReference>
<dbReference type="PROSITE" id="PS51819">
    <property type="entry name" value="VOC"/>
    <property type="match status" value="1"/>
</dbReference>
<feature type="domain" description="VOC" evidence="2">
    <location>
        <begin position="2"/>
        <end position="134"/>
    </location>
</feature>
<evidence type="ECO:0000256" key="1">
    <source>
        <dbReference type="ARBA" id="ARBA00022723"/>
    </source>
</evidence>
<dbReference type="EMBL" id="FNQB01000002">
    <property type="protein sequence ID" value="SDZ18931.1"/>
    <property type="molecule type" value="Genomic_DNA"/>
</dbReference>
<dbReference type="PANTHER" id="PTHR43048:SF4">
    <property type="entry name" value="RING-CLEAVING DIOXYGENASE-RELATED"/>
    <property type="match status" value="1"/>
</dbReference>
<evidence type="ECO:0000313" key="4">
    <source>
        <dbReference type="Proteomes" id="UP000199632"/>
    </source>
</evidence>
<dbReference type="Pfam" id="PF00903">
    <property type="entry name" value="Glyoxalase"/>
    <property type="match status" value="1"/>
</dbReference>
<dbReference type="GO" id="GO:0051213">
    <property type="term" value="F:dioxygenase activity"/>
    <property type="evidence" value="ECO:0007669"/>
    <property type="project" value="UniProtKB-KW"/>
</dbReference>
<dbReference type="OrthoDB" id="9794917at2"/>
<dbReference type="GO" id="GO:0046872">
    <property type="term" value="F:metal ion binding"/>
    <property type="evidence" value="ECO:0007669"/>
    <property type="project" value="UniProtKB-KW"/>
</dbReference>
<dbReference type="STRING" id="137265.SAMN05421684_3337"/>
<dbReference type="InterPro" id="IPR029068">
    <property type="entry name" value="Glyas_Bleomycin-R_OHBP_Dase"/>
</dbReference>
<organism evidence="3 4">
    <name type="scientific">Asanoa ishikariensis</name>
    <dbReference type="NCBI Taxonomy" id="137265"/>
    <lineage>
        <taxon>Bacteria</taxon>
        <taxon>Bacillati</taxon>
        <taxon>Actinomycetota</taxon>
        <taxon>Actinomycetes</taxon>
        <taxon>Micromonosporales</taxon>
        <taxon>Micromonosporaceae</taxon>
        <taxon>Asanoa</taxon>
    </lineage>
</organism>
<evidence type="ECO:0000259" key="2">
    <source>
        <dbReference type="PROSITE" id="PS51819"/>
    </source>
</evidence>
<evidence type="ECO:0000313" key="3">
    <source>
        <dbReference type="EMBL" id="SDZ18931.1"/>
    </source>
</evidence>
<accession>A0A1H3R0U0</accession>
<dbReference type="InterPro" id="IPR037523">
    <property type="entry name" value="VOC_core"/>
</dbReference>
<keyword evidence="4" id="KW-1185">Reference proteome</keyword>
<dbReference type="GO" id="GO:0004493">
    <property type="term" value="F:methylmalonyl-CoA epimerase activity"/>
    <property type="evidence" value="ECO:0007669"/>
    <property type="project" value="TreeGrafter"/>
</dbReference>